<evidence type="ECO:0000313" key="2">
    <source>
        <dbReference type="Proteomes" id="UP000805193"/>
    </source>
</evidence>
<reference evidence="1 2" key="1">
    <citation type="journal article" date="2020" name="Cell">
        <title>Large-Scale Comparative Analyses of Tick Genomes Elucidate Their Genetic Diversity and Vector Capacities.</title>
        <authorList>
            <consortium name="Tick Genome and Microbiome Consortium (TIGMIC)"/>
            <person name="Jia N."/>
            <person name="Wang J."/>
            <person name="Shi W."/>
            <person name="Du L."/>
            <person name="Sun Y."/>
            <person name="Zhan W."/>
            <person name="Jiang J.F."/>
            <person name="Wang Q."/>
            <person name="Zhang B."/>
            <person name="Ji P."/>
            <person name="Bell-Sakyi L."/>
            <person name="Cui X.M."/>
            <person name="Yuan T.T."/>
            <person name="Jiang B.G."/>
            <person name="Yang W.F."/>
            <person name="Lam T.T."/>
            <person name="Chang Q.C."/>
            <person name="Ding S.J."/>
            <person name="Wang X.J."/>
            <person name="Zhu J.G."/>
            <person name="Ruan X.D."/>
            <person name="Zhao L."/>
            <person name="Wei J.T."/>
            <person name="Ye R.Z."/>
            <person name="Que T.C."/>
            <person name="Du C.H."/>
            <person name="Zhou Y.H."/>
            <person name="Cheng J.X."/>
            <person name="Dai P.F."/>
            <person name="Guo W.B."/>
            <person name="Han X.H."/>
            <person name="Huang E.J."/>
            <person name="Li L.F."/>
            <person name="Wei W."/>
            <person name="Gao Y.C."/>
            <person name="Liu J.Z."/>
            <person name="Shao H.Z."/>
            <person name="Wang X."/>
            <person name="Wang C.C."/>
            <person name="Yang T.C."/>
            <person name="Huo Q.B."/>
            <person name="Li W."/>
            <person name="Chen H.Y."/>
            <person name="Chen S.E."/>
            <person name="Zhou L.G."/>
            <person name="Ni X.B."/>
            <person name="Tian J.H."/>
            <person name="Sheng Y."/>
            <person name="Liu T."/>
            <person name="Pan Y.S."/>
            <person name="Xia L.Y."/>
            <person name="Li J."/>
            <person name="Zhao F."/>
            <person name="Cao W.C."/>
        </authorList>
    </citation>
    <scope>NUCLEOTIDE SEQUENCE [LARGE SCALE GENOMIC DNA]</scope>
    <source>
        <strain evidence="1">Iper-2018</strain>
    </source>
</reference>
<name>A0AC60NX61_IXOPE</name>
<protein>
    <submittedName>
        <fullName evidence="1">Uncharacterized protein</fullName>
    </submittedName>
</protein>
<accession>A0AC60NX61</accession>
<gene>
    <name evidence="1" type="ORF">HPB47_011123</name>
</gene>
<sequence>AFLDFIWAIGNMVGSAVGGTLIDLWAYPLPFFVLGTLIIFSIPWIVKYRATFNQDPGTSCSEVDLREDGKSYWSLLLDPLFLNNMVTVMTAWIIMGYNEPTLEPSLKE</sequence>
<dbReference type="EMBL" id="JABSTQ010011407">
    <property type="protein sequence ID" value="KAG0411741.1"/>
    <property type="molecule type" value="Genomic_DNA"/>
</dbReference>
<feature type="non-terminal residue" evidence="1">
    <location>
        <position position="1"/>
    </location>
</feature>
<evidence type="ECO:0000313" key="1">
    <source>
        <dbReference type="EMBL" id="KAG0411741.1"/>
    </source>
</evidence>
<comment type="caution">
    <text evidence="1">The sequence shown here is derived from an EMBL/GenBank/DDBJ whole genome shotgun (WGS) entry which is preliminary data.</text>
</comment>
<dbReference type="Proteomes" id="UP000805193">
    <property type="component" value="Unassembled WGS sequence"/>
</dbReference>
<keyword evidence="2" id="KW-1185">Reference proteome</keyword>
<organism evidence="1 2">
    <name type="scientific">Ixodes persulcatus</name>
    <name type="common">Taiga tick</name>
    <dbReference type="NCBI Taxonomy" id="34615"/>
    <lineage>
        <taxon>Eukaryota</taxon>
        <taxon>Metazoa</taxon>
        <taxon>Ecdysozoa</taxon>
        <taxon>Arthropoda</taxon>
        <taxon>Chelicerata</taxon>
        <taxon>Arachnida</taxon>
        <taxon>Acari</taxon>
        <taxon>Parasitiformes</taxon>
        <taxon>Ixodida</taxon>
        <taxon>Ixodoidea</taxon>
        <taxon>Ixodidae</taxon>
        <taxon>Ixodinae</taxon>
        <taxon>Ixodes</taxon>
    </lineage>
</organism>
<feature type="non-terminal residue" evidence="1">
    <location>
        <position position="108"/>
    </location>
</feature>
<proteinExistence type="predicted"/>